<feature type="region of interest" description="Disordered" evidence="1">
    <location>
        <begin position="1077"/>
        <end position="1117"/>
    </location>
</feature>
<feature type="compositionally biased region" description="Gly residues" evidence="1">
    <location>
        <begin position="137"/>
        <end position="165"/>
    </location>
</feature>
<accession>A0A388KTK5</accession>
<feature type="compositionally biased region" description="Low complexity" evidence="1">
    <location>
        <begin position="317"/>
        <end position="326"/>
    </location>
</feature>
<dbReference type="GO" id="GO:0006396">
    <property type="term" value="P:RNA processing"/>
    <property type="evidence" value="ECO:0007669"/>
    <property type="project" value="InterPro"/>
</dbReference>
<evidence type="ECO:0000313" key="2">
    <source>
        <dbReference type="EMBL" id="GBG73369.1"/>
    </source>
</evidence>
<feature type="compositionally biased region" description="Basic and acidic residues" evidence="1">
    <location>
        <begin position="901"/>
        <end position="930"/>
    </location>
</feature>
<comment type="caution">
    <text evidence="2">The sequence shown here is derived from an EMBL/GenBank/DDBJ whole genome shotgun (WGS) entry which is preliminary data.</text>
</comment>
<keyword evidence="3" id="KW-1185">Reference proteome</keyword>
<feature type="region of interest" description="Disordered" evidence="1">
    <location>
        <begin position="362"/>
        <end position="395"/>
    </location>
</feature>
<sequence length="1191" mass="124109">MYSGLEHLKSAGSIGGGASGGGVGGGGGGGGGKQPSAWDLRLAFLARASEEMASVSQPVSSFLAVRLRHLAEDRGMEIPASVKERSCDRCESLLLPQRNCKVRIFNPRLKVRCRRRQSRKIPSAKEEDARDGRRSGGGEGGGGKGGEVGRETGGGDNDGGDGGGNSAPSDSRTTAVENEKGGGGVGGAMETTEAGGGNLPRNHMVKQRLVPAAIKKENKNKSKKKKTTKKAKKCNDVAYTCLVCGHAGRKKGEGRGGAVVRRRCRRPPPPLPTASLAAGDSALAAPAPTGTPTPIPTSQMTATTEKNKKSKRRRGRSFGSLGDSLLTSKTTPKSHQLLRSPLSADMDGLLLLSSGGGTAMAAAAASSPGTPLLRAPEECKGERTPSSSLSDSTSLKKTDVRTGFALAANANKSKIKPSICLGMQSPLPPLRFDLACQLSAPPASSTDARSAALASVATRNTSSSAAPAGATSLSSAATATAPSVAAPAAAMSSAAAPTVATLSEAAAPSLTPSVAVSRDEASPPAVATSSPALVVSTSFLGRVATSASTPLDATSASAPLGATSTSAPLGATSAAVPLGAMSASACIATSAQSLAPAATSAVAPVKSTSGPPRSVTFDAPVLQSGYLDNNAGAFPLATSAAPSVATSATPSGDVVKSELGGGSEHQALLVIRRGTTIAARLDDDDDDDDDDDSRIGETGIGVAAGIEKPTCIERMETTVGDIERADGVTVVDESADEAEREEGERRGGGKSEGKEGGGGMAGSMEQEAEASKVAGKMSVRLNDDNTEDAANGSGGSVEGKREEEMQAEEEGEGVRVGDVRRRFNSWEGVEGRYGGDQEGKQQGDGSAAKKTELDQRVFGASPMDTDTNEEGDRDNPSVRACLEIDEDGNGGKDTALDDGDDRAAVDGADHRAKDRKEEEEARRVEKREGFRSANGTDKRRGHVANAEGKERVEGDHREGESLKQVDRKTQCAAREQEEEVGEEEGGEKWVQADLLEQIASRRKEDEKEEEEEEKKAHVASPRQYIGRGGLFVEKMGKNQAHQEEEKGNDDRAVRKKVETGSCSLIAVRVIDESSSRCRYEDRKASMDGNARRRTPSIEEHLDLSPRHGSEQACERERRKVREEEVVSSKRAVVDTCRAPSALTGYGEKEVEALGKDLSKLEDTAIIRYGESQEREDEEVEAASISFLQISR</sequence>
<feature type="compositionally biased region" description="Basic and acidic residues" evidence="1">
    <location>
        <begin position="123"/>
        <end position="136"/>
    </location>
</feature>
<feature type="compositionally biased region" description="Basic and acidic residues" evidence="1">
    <location>
        <begin position="829"/>
        <end position="855"/>
    </location>
</feature>
<proteinExistence type="predicted"/>
<dbReference type="InterPro" id="IPR007175">
    <property type="entry name" value="Rpr2/Snm1/Rpp21"/>
</dbReference>
<feature type="region of interest" description="Disordered" evidence="1">
    <location>
        <begin position="1033"/>
        <end position="1052"/>
    </location>
</feature>
<evidence type="ECO:0000313" key="3">
    <source>
        <dbReference type="Proteomes" id="UP000265515"/>
    </source>
</evidence>
<feature type="region of interest" description="Disordered" evidence="1">
    <location>
        <begin position="725"/>
        <end position="1028"/>
    </location>
</feature>
<dbReference type="Pfam" id="PF04032">
    <property type="entry name" value="Rpr2"/>
    <property type="match status" value="1"/>
</dbReference>
<dbReference type="AlphaFoldDB" id="A0A388KTK5"/>
<feature type="compositionally biased region" description="Acidic residues" evidence="1">
    <location>
        <begin position="682"/>
        <end position="692"/>
    </location>
</feature>
<feature type="compositionally biased region" description="Basic residues" evidence="1">
    <location>
        <begin position="221"/>
        <end position="231"/>
    </location>
</feature>
<feature type="region of interest" description="Disordered" evidence="1">
    <location>
        <begin position="680"/>
        <end position="702"/>
    </location>
</feature>
<feature type="compositionally biased region" description="Low complexity" evidence="1">
    <location>
        <begin position="362"/>
        <end position="373"/>
    </location>
</feature>
<evidence type="ECO:0000256" key="1">
    <source>
        <dbReference type="SAM" id="MobiDB-lite"/>
    </source>
</evidence>
<organism evidence="2 3">
    <name type="scientific">Chara braunii</name>
    <name type="common">Braun's stonewort</name>
    <dbReference type="NCBI Taxonomy" id="69332"/>
    <lineage>
        <taxon>Eukaryota</taxon>
        <taxon>Viridiplantae</taxon>
        <taxon>Streptophyta</taxon>
        <taxon>Charophyceae</taxon>
        <taxon>Charales</taxon>
        <taxon>Characeae</taxon>
        <taxon>Chara</taxon>
    </lineage>
</organism>
<reference evidence="2 3" key="1">
    <citation type="journal article" date="2018" name="Cell">
        <title>The Chara Genome: Secondary Complexity and Implications for Plant Terrestrialization.</title>
        <authorList>
            <person name="Nishiyama T."/>
            <person name="Sakayama H."/>
            <person name="Vries J.D."/>
            <person name="Buschmann H."/>
            <person name="Saint-Marcoux D."/>
            <person name="Ullrich K.K."/>
            <person name="Haas F.B."/>
            <person name="Vanderstraeten L."/>
            <person name="Becker D."/>
            <person name="Lang D."/>
            <person name="Vosolsobe S."/>
            <person name="Rombauts S."/>
            <person name="Wilhelmsson P.K.I."/>
            <person name="Janitza P."/>
            <person name="Kern R."/>
            <person name="Heyl A."/>
            <person name="Rumpler F."/>
            <person name="Villalobos L.I.A.C."/>
            <person name="Clay J.M."/>
            <person name="Skokan R."/>
            <person name="Toyoda A."/>
            <person name="Suzuki Y."/>
            <person name="Kagoshima H."/>
            <person name="Schijlen E."/>
            <person name="Tajeshwar N."/>
            <person name="Catarino B."/>
            <person name="Hetherington A.J."/>
            <person name="Saltykova A."/>
            <person name="Bonnot C."/>
            <person name="Breuninger H."/>
            <person name="Symeonidi A."/>
            <person name="Radhakrishnan G.V."/>
            <person name="Van Nieuwerburgh F."/>
            <person name="Deforce D."/>
            <person name="Chang C."/>
            <person name="Karol K.G."/>
            <person name="Hedrich R."/>
            <person name="Ulvskov P."/>
            <person name="Glockner G."/>
            <person name="Delwiche C.F."/>
            <person name="Petrasek J."/>
            <person name="Van de Peer Y."/>
            <person name="Friml J."/>
            <person name="Beilby M."/>
            <person name="Dolan L."/>
            <person name="Kohara Y."/>
            <person name="Sugano S."/>
            <person name="Fujiyama A."/>
            <person name="Delaux P.-M."/>
            <person name="Quint M."/>
            <person name="TheiBen G."/>
            <person name="Hagemann M."/>
            <person name="Harholt J."/>
            <person name="Dunand C."/>
            <person name="Zachgo S."/>
            <person name="Langdale J."/>
            <person name="Maumus F."/>
            <person name="Straeten D.V.D."/>
            <person name="Gould S.B."/>
            <person name="Rensing S.A."/>
        </authorList>
    </citation>
    <scope>NUCLEOTIDE SEQUENCE [LARGE SCALE GENOMIC DNA]</scope>
    <source>
        <strain evidence="2 3">S276</strain>
    </source>
</reference>
<feature type="region of interest" description="Disordered" evidence="1">
    <location>
        <begin position="249"/>
        <end position="340"/>
    </location>
</feature>
<feature type="region of interest" description="Disordered" evidence="1">
    <location>
        <begin position="112"/>
        <end position="231"/>
    </location>
</feature>
<feature type="compositionally biased region" description="Basic and acidic residues" evidence="1">
    <location>
        <begin position="812"/>
        <end position="821"/>
    </location>
</feature>
<dbReference type="Proteomes" id="UP000265515">
    <property type="component" value="Unassembled WGS sequence"/>
</dbReference>
<dbReference type="EMBL" id="BFEA01000182">
    <property type="protein sequence ID" value="GBG73369.1"/>
    <property type="molecule type" value="Genomic_DNA"/>
</dbReference>
<feature type="compositionally biased region" description="Basic and acidic residues" evidence="1">
    <location>
        <begin position="947"/>
        <end position="969"/>
    </location>
</feature>
<feature type="compositionally biased region" description="Acidic residues" evidence="1">
    <location>
        <begin position="976"/>
        <end position="985"/>
    </location>
</feature>
<feature type="compositionally biased region" description="Polar residues" evidence="1">
    <location>
        <begin position="166"/>
        <end position="176"/>
    </location>
</feature>
<protein>
    <submittedName>
        <fullName evidence="2">Uncharacterized protein</fullName>
    </submittedName>
</protein>
<gene>
    <name evidence="2" type="ORF">CBR_g16083</name>
</gene>
<dbReference type="Gramene" id="GBG73369">
    <property type="protein sequence ID" value="GBG73369"/>
    <property type="gene ID" value="CBR_g16083"/>
</dbReference>
<dbReference type="STRING" id="69332.A0A388KTK5"/>
<feature type="compositionally biased region" description="Low complexity" evidence="1">
    <location>
        <begin position="273"/>
        <end position="288"/>
    </location>
</feature>
<feature type="compositionally biased region" description="Basic and acidic residues" evidence="1">
    <location>
        <begin position="742"/>
        <end position="755"/>
    </location>
</feature>
<feature type="compositionally biased region" description="Basic and acidic residues" evidence="1">
    <location>
        <begin position="1095"/>
        <end position="1117"/>
    </location>
</feature>
<feature type="compositionally biased region" description="Basic and acidic residues" evidence="1">
    <location>
        <begin position="1034"/>
        <end position="1052"/>
    </location>
</feature>
<name>A0A388KTK5_CHABU</name>